<gene>
    <name evidence="1" type="ORF">CYNAS_LOCUS16384</name>
</gene>
<organism evidence="1 2">
    <name type="scientific">Cylicocyclus nassatus</name>
    <name type="common">Nematode worm</name>
    <dbReference type="NCBI Taxonomy" id="53992"/>
    <lineage>
        <taxon>Eukaryota</taxon>
        <taxon>Metazoa</taxon>
        <taxon>Ecdysozoa</taxon>
        <taxon>Nematoda</taxon>
        <taxon>Chromadorea</taxon>
        <taxon>Rhabditida</taxon>
        <taxon>Rhabditina</taxon>
        <taxon>Rhabditomorpha</taxon>
        <taxon>Strongyloidea</taxon>
        <taxon>Strongylidae</taxon>
        <taxon>Cylicocyclus</taxon>
    </lineage>
</organism>
<proteinExistence type="predicted"/>
<protein>
    <submittedName>
        <fullName evidence="1">Uncharacterized protein</fullName>
    </submittedName>
</protein>
<keyword evidence="2" id="KW-1185">Reference proteome</keyword>
<evidence type="ECO:0000313" key="2">
    <source>
        <dbReference type="Proteomes" id="UP001176961"/>
    </source>
</evidence>
<accession>A0AA36MA81</accession>
<comment type="caution">
    <text evidence="1">The sequence shown here is derived from an EMBL/GenBank/DDBJ whole genome shotgun (WGS) entry which is preliminary data.</text>
</comment>
<evidence type="ECO:0000313" key="1">
    <source>
        <dbReference type="EMBL" id="CAJ0604401.1"/>
    </source>
</evidence>
<reference evidence="1" key="1">
    <citation type="submission" date="2023-07" db="EMBL/GenBank/DDBJ databases">
        <authorList>
            <consortium name="CYATHOMIX"/>
        </authorList>
    </citation>
    <scope>NUCLEOTIDE SEQUENCE</scope>
    <source>
        <strain evidence="1">N/A</strain>
    </source>
</reference>
<dbReference type="AlphaFoldDB" id="A0AA36MA81"/>
<sequence length="104" mass="11743">MRNQSSLSTKDVDLSDFQMNALCMRYGTAAAPTPNKDALITATSNIVREKLNCYEPNTRVSRRDVERAKIEVHKQYDAALRAIRDRRAELLVAEALLSEGGFER</sequence>
<name>A0AA36MA81_CYLNA</name>
<dbReference type="EMBL" id="CATQJL010000305">
    <property type="protein sequence ID" value="CAJ0604401.1"/>
    <property type="molecule type" value="Genomic_DNA"/>
</dbReference>
<dbReference type="Proteomes" id="UP001176961">
    <property type="component" value="Unassembled WGS sequence"/>
</dbReference>